<keyword evidence="4" id="KW-1185">Reference proteome</keyword>
<dbReference type="Pfam" id="PF08240">
    <property type="entry name" value="ADH_N"/>
    <property type="match status" value="1"/>
</dbReference>
<protein>
    <submittedName>
        <fullName evidence="3">NADPH:quinone reductase</fullName>
    </submittedName>
</protein>
<dbReference type="PANTHER" id="PTHR11695">
    <property type="entry name" value="ALCOHOL DEHYDROGENASE RELATED"/>
    <property type="match status" value="1"/>
</dbReference>
<dbReference type="AlphaFoldDB" id="A0A263CY15"/>
<dbReference type="Gene3D" id="3.90.180.10">
    <property type="entry name" value="Medium-chain alcohol dehydrogenases, catalytic domain"/>
    <property type="match status" value="1"/>
</dbReference>
<gene>
    <name evidence="3" type="ORF">CFN78_22890</name>
</gene>
<dbReference type="InterPro" id="IPR011032">
    <property type="entry name" value="GroES-like_sf"/>
</dbReference>
<dbReference type="InterPro" id="IPR050700">
    <property type="entry name" value="YIM1/Zinc_Alcohol_DH_Fams"/>
</dbReference>
<dbReference type="InParanoid" id="A0A263CY15"/>
<dbReference type="EMBL" id="NKYE01000016">
    <property type="protein sequence ID" value="OZM71040.1"/>
    <property type="molecule type" value="Genomic_DNA"/>
</dbReference>
<evidence type="ECO:0000313" key="3">
    <source>
        <dbReference type="EMBL" id="OZM71040.1"/>
    </source>
</evidence>
<dbReference type="Pfam" id="PF13602">
    <property type="entry name" value="ADH_zinc_N_2"/>
    <property type="match status" value="1"/>
</dbReference>
<dbReference type="SMART" id="SM00829">
    <property type="entry name" value="PKS_ER"/>
    <property type="match status" value="1"/>
</dbReference>
<name>A0A263CY15_9PSEU</name>
<organism evidence="3 4">
    <name type="scientific">Amycolatopsis antarctica</name>
    <dbReference type="NCBI Taxonomy" id="1854586"/>
    <lineage>
        <taxon>Bacteria</taxon>
        <taxon>Bacillati</taxon>
        <taxon>Actinomycetota</taxon>
        <taxon>Actinomycetes</taxon>
        <taxon>Pseudonocardiales</taxon>
        <taxon>Pseudonocardiaceae</taxon>
        <taxon>Amycolatopsis</taxon>
    </lineage>
</organism>
<reference evidence="3 4" key="1">
    <citation type="submission" date="2017-07" db="EMBL/GenBank/DDBJ databases">
        <title>Amycolatopsis antarcticus sp. nov., isolated from the surface of an Antarcticus brown macroalga.</title>
        <authorList>
            <person name="Wang J."/>
            <person name="Leiva S."/>
            <person name="Huang J."/>
            <person name="Huang Y."/>
        </authorList>
    </citation>
    <scope>NUCLEOTIDE SEQUENCE [LARGE SCALE GENOMIC DNA]</scope>
    <source>
        <strain evidence="3 4">AU-G6</strain>
    </source>
</reference>
<evidence type="ECO:0000259" key="2">
    <source>
        <dbReference type="SMART" id="SM00829"/>
    </source>
</evidence>
<dbReference type="Gene3D" id="3.40.50.720">
    <property type="entry name" value="NAD(P)-binding Rossmann-like Domain"/>
    <property type="match status" value="1"/>
</dbReference>
<accession>A0A263CY15</accession>
<evidence type="ECO:0000256" key="1">
    <source>
        <dbReference type="ARBA" id="ARBA00023002"/>
    </source>
</evidence>
<dbReference type="GO" id="GO:0008270">
    <property type="term" value="F:zinc ion binding"/>
    <property type="evidence" value="ECO:0007669"/>
    <property type="project" value="InterPro"/>
</dbReference>
<dbReference type="SUPFAM" id="SSF50129">
    <property type="entry name" value="GroES-like"/>
    <property type="match status" value="1"/>
</dbReference>
<dbReference type="GO" id="GO:0016491">
    <property type="term" value="F:oxidoreductase activity"/>
    <property type="evidence" value="ECO:0007669"/>
    <property type="project" value="UniProtKB-KW"/>
</dbReference>
<dbReference type="RefSeq" id="WP_094864978.1">
    <property type="nucleotide sequence ID" value="NZ_NKYE01000016.1"/>
</dbReference>
<dbReference type="Proteomes" id="UP000242444">
    <property type="component" value="Unassembled WGS sequence"/>
</dbReference>
<keyword evidence="1" id="KW-0560">Oxidoreductase</keyword>
<dbReference type="InterPro" id="IPR020843">
    <property type="entry name" value="ER"/>
</dbReference>
<dbReference type="InterPro" id="IPR013154">
    <property type="entry name" value="ADH-like_N"/>
</dbReference>
<feature type="domain" description="Enoyl reductase (ER)" evidence="2">
    <location>
        <begin position="10"/>
        <end position="307"/>
    </location>
</feature>
<sequence length="309" mass="32673">MRMVTQRDHGGPEVLELVEVERPEPGPTEVLVRVHAAGVNPVDWKSRAQQVFMDGPPYTVGWDVSGVVESTGFGASSLRAGDEVFGMPWFPREARAYGEYVTAPSRHFARKPAELSHEEAAGLPLAGLTAWQALVDVAQVRQGQRVLIDAAAGGVGHLAVQIAKSRGAHVIGTARAAKHEFLTSLGADETVDYTAVDVGESVRDVDVALGLVGPDNDLRLLRTLREGGLLIAIPGGVAEPVAEAADRLGVLTRDLLVEPDQLGLRELAGLAAAGGLRVHVSRTFPLAEASRAHELGESGRTIGKIVLVP</sequence>
<proteinExistence type="predicted"/>
<comment type="caution">
    <text evidence="3">The sequence shown here is derived from an EMBL/GenBank/DDBJ whole genome shotgun (WGS) entry which is preliminary data.</text>
</comment>
<dbReference type="InterPro" id="IPR036291">
    <property type="entry name" value="NAD(P)-bd_dom_sf"/>
</dbReference>
<evidence type="ECO:0000313" key="4">
    <source>
        <dbReference type="Proteomes" id="UP000242444"/>
    </source>
</evidence>
<dbReference type="PANTHER" id="PTHR11695:SF294">
    <property type="entry name" value="RETICULON-4-INTERACTING PROTEIN 1, MITOCHONDRIAL"/>
    <property type="match status" value="1"/>
</dbReference>
<dbReference type="SUPFAM" id="SSF51735">
    <property type="entry name" value="NAD(P)-binding Rossmann-fold domains"/>
    <property type="match status" value="1"/>
</dbReference>
<dbReference type="InterPro" id="IPR002364">
    <property type="entry name" value="Quin_OxRdtase/zeta-crystal_CS"/>
</dbReference>
<dbReference type="OrthoDB" id="3727682at2"/>
<dbReference type="CDD" id="cd05289">
    <property type="entry name" value="MDR_like_2"/>
    <property type="match status" value="1"/>
</dbReference>
<dbReference type="PROSITE" id="PS01162">
    <property type="entry name" value="QOR_ZETA_CRYSTAL"/>
    <property type="match status" value="1"/>
</dbReference>